<dbReference type="PANTHER" id="PTHR35272">
    <property type="entry name" value="THIOL:DISULFIDE INTERCHANGE PROTEIN DSBC-RELATED"/>
    <property type="match status" value="1"/>
</dbReference>
<dbReference type="Proteomes" id="UP000238701">
    <property type="component" value="Unassembled WGS sequence"/>
</dbReference>
<accession>A0A2U3K216</accession>
<dbReference type="PANTHER" id="PTHR35272:SF3">
    <property type="entry name" value="THIOL:DISULFIDE INTERCHANGE PROTEIN DSBC"/>
    <property type="match status" value="1"/>
</dbReference>
<evidence type="ECO:0000313" key="4">
    <source>
        <dbReference type="Proteomes" id="UP000238701"/>
    </source>
</evidence>
<feature type="domain" description="Thioredoxin" evidence="2">
    <location>
        <begin position="89"/>
        <end position="302"/>
    </location>
</feature>
<dbReference type="Gene3D" id="3.40.30.10">
    <property type="entry name" value="Glutaredoxin"/>
    <property type="match status" value="1"/>
</dbReference>
<keyword evidence="1" id="KW-0732">Signal</keyword>
<reference evidence="4" key="1">
    <citation type="submission" date="2018-02" db="EMBL/GenBank/DDBJ databases">
        <authorList>
            <person name="Hausmann B."/>
        </authorList>
    </citation>
    <scope>NUCLEOTIDE SEQUENCE [LARGE SCALE GENOMIC DNA]</scope>
    <source>
        <strain evidence="4">Peat soil MAG SbA1</strain>
    </source>
</reference>
<sequence>MRILLNSICVLILAGSLAAAQTTAAKVTPGKPAASPAAGDAAVNLPTEATVDSFLQQTFGYQPDLTWRISGIRPAGVAGLAEVTVVLATQQGQQLSRFYVAPDGEHALTGDIIPFGARPFDPAMKILEKGITGPQRGPKDAPVIIVEFGDLQCPACKRAQPEIEALVAAEPNARFVFQNFPLGQVHNWAVKAADYADCVGRASSDAFWKFIAKTYETQSDITAENVDEKLTAIADGAGVKGADIAACAAKPETKAHVDASIELGKAVDVTSTPTLFINGRKVASFDPQMKELYKSLVEFAAKQPK</sequence>
<name>A0A2U3K216_9BACT</name>
<dbReference type="OrthoDB" id="117402at2"/>
<evidence type="ECO:0000313" key="3">
    <source>
        <dbReference type="EMBL" id="SPF33693.1"/>
    </source>
</evidence>
<dbReference type="InterPro" id="IPR013766">
    <property type="entry name" value="Thioredoxin_domain"/>
</dbReference>
<organism evidence="3 4">
    <name type="scientific">Candidatus Sulfotelmatobacter kueseliae</name>
    <dbReference type="NCBI Taxonomy" id="2042962"/>
    <lineage>
        <taxon>Bacteria</taxon>
        <taxon>Pseudomonadati</taxon>
        <taxon>Acidobacteriota</taxon>
        <taxon>Terriglobia</taxon>
        <taxon>Terriglobales</taxon>
        <taxon>Candidatus Korobacteraceae</taxon>
        <taxon>Candidatus Sulfotelmatobacter</taxon>
    </lineage>
</organism>
<evidence type="ECO:0000256" key="1">
    <source>
        <dbReference type="SAM" id="SignalP"/>
    </source>
</evidence>
<dbReference type="InterPro" id="IPR012336">
    <property type="entry name" value="Thioredoxin-like_fold"/>
</dbReference>
<dbReference type="SUPFAM" id="SSF52833">
    <property type="entry name" value="Thioredoxin-like"/>
    <property type="match status" value="1"/>
</dbReference>
<dbReference type="EMBL" id="OMOD01000024">
    <property type="protein sequence ID" value="SPF33693.1"/>
    <property type="molecule type" value="Genomic_DNA"/>
</dbReference>
<dbReference type="AlphaFoldDB" id="A0A2U3K216"/>
<dbReference type="Pfam" id="PF13462">
    <property type="entry name" value="Thioredoxin_4"/>
    <property type="match status" value="1"/>
</dbReference>
<evidence type="ECO:0000259" key="2">
    <source>
        <dbReference type="PROSITE" id="PS51352"/>
    </source>
</evidence>
<dbReference type="InterPro" id="IPR051470">
    <property type="entry name" value="Thiol:disulfide_interchange"/>
</dbReference>
<protein>
    <submittedName>
        <fullName evidence="3">DSBA oxidoreductase</fullName>
    </submittedName>
</protein>
<feature type="signal peptide" evidence="1">
    <location>
        <begin position="1"/>
        <end position="19"/>
    </location>
</feature>
<dbReference type="InterPro" id="IPR036249">
    <property type="entry name" value="Thioredoxin-like_sf"/>
</dbReference>
<proteinExistence type="predicted"/>
<feature type="chain" id="PRO_5015544811" evidence="1">
    <location>
        <begin position="20"/>
        <end position="305"/>
    </location>
</feature>
<gene>
    <name evidence="3" type="ORF">SBA1_120067</name>
</gene>
<dbReference type="PROSITE" id="PS51352">
    <property type="entry name" value="THIOREDOXIN_2"/>
    <property type="match status" value="1"/>
</dbReference>